<accession>A0A0A9GIT3</accession>
<proteinExistence type="predicted"/>
<reference evidence="1" key="2">
    <citation type="journal article" date="2015" name="Data Brief">
        <title>Shoot transcriptome of the giant reed, Arundo donax.</title>
        <authorList>
            <person name="Barrero R.A."/>
            <person name="Guerrero F.D."/>
            <person name="Moolhuijzen P."/>
            <person name="Goolsby J.A."/>
            <person name="Tidwell J."/>
            <person name="Bellgard S.E."/>
            <person name="Bellgard M.I."/>
        </authorList>
    </citation>
    <scope>NUCLEOTIDE SEQUENCE</scope>
    <source>
        <tissue evidence="1">Shoot tissue taken approximately 20 cm above the soil surface</tissue>
    </source>
</reference>
<organism evidence="1">
    <name type="scientific">Arundo donax</name>
    <name type="common">Giant reed</name>
    <name type="synonym">Donax arundinaceus</name>
    <dbReference type="NCBI Taxonomy" id="35708"/>
    <lineage>
        <taxon>Eukaryota</taxon>
        <taxon>Viridiplantae</taxon>
        <taxon>Streptophyta</taxon>
        <taxon>Embryophyta</taxon>
        <taxon>Tracheophyta</taxon>
        <taxon>Spermatophyta</taxon>
        <taxon>Magnoliopsida</taxon>
        <taxon>Liliopsida</taxon>
        <taxon>Poales</taxon>
        <taxon>Poaceae</taxon>
        <taxon>PACMAD clade</taxon>
        <taxon>Arundinoideae</taxon>
        <taxon>Arundineae</taxon>
        <taxon>Arundo</taxon>
    </lineage>
</organism>
<protein>
    <submittedName>
        <fullName evidence="1">Uncharacterized protein</fullName>
    </submittedName>
</protein>
<name>A0A0A9GIT3_ARUDO</name>
<dbReference type="EMBL" id="GBRH01172876">
    <property type="protein sequence ID" value="JAE25020.1"/>
    <property type="molecule type" value="Transcribed_RNA"/>
</dbReference>
<reference evidence="1" key="1">
    <citation type="submission" date="2014-09" db="EMBL/GenBank/DDBJ databases">
        <authorList>
            <person name="Magalhaes I.L.F."/>
            <person name="Oliveira U."/>
            <person name="Santos F.R."/>
            <person name="Vidigal T.H.D.A."/>
            <person name="Brescovit A.D."/>
            <person name="Santos A.J."/>
        </authorList>
    </citation>
    <scope>NUCLEOTIDE SEQUENCE</scope>
    <source>
        <tissue evidence="1">Shoot tissue taken approximately 20 cm above the soil surface</tissue>
    </source>
</reference>
<dbReference type="AlphaFoldDB" id="A0A0A9GIT3"/>
<evidence type="ECO:0000313" key="1">
    <source>
        <dbReference type="EMBL" id="JAE25020.1"/>
    </source>
</evidence>
<sequence>MKSQNYLQQILRRHTFTGFQ</sequence>